<feature type="region of interest" description="Disordered" evidence="1">
    <location>
        <begin position="63"/>
        <end position="86"/>
    </location>
</feature>
<proteinExistence type="predicted"/>
<name>A0A8X8VU16_SALSN</name>
<reference evidence="2" key="2">
    <citation type="submission" date="2020-08" db="EMBL/GenBank/DDBJ databases">
        <title>Plant Genome Project.</title>
        <authorList>
            <person name="Zhang R.-G."/>
        </authorList>
    </citation>
    <scope>NUCLEOTIDE SEQUENCE</scope>
    <source>
        <strain evidence="2">Huo1</strain>
        <tissue evidence="2">Leaf</tissue>
    </source>
</reference>
<dbReference type="AlphaFoldDB" id="A0A8X8VU16"/>
<sequence>MGTLAPAVFVFATTKTTSPHRRGPPHGNKHGRPDPARVDVPDVVPRAGFVRHALLPQPVLRLPHRAPHHNPDHGPGGVPPHRPLLGRGAARDEVRAARFGPRRFSLNPGPFNIKEHVLISIFANAGARSGAGIWMGRAFEKYVIEPAHMWCPEL</sequence>
<feature type="compositionally biased region" description="Basic residues" evidence="1">
    <location>
        <begin position="18"/>
        <end position="30"/>
    </location>
</feature>
<evidence type="ECO:0000313" key="2">
    <source>
        <dbReference type="EMBL" id="KAG6382368.1"/>
    </source>
</evidence>
<evidence type="ECO:0000256" key="1">
    <source>
        <dbReference type="SAM" id="MobiDB-lite"/>
    </source>
</evidence>
<feature type="region of interest" description="Disordered" evidence="1">
    <location>
        <begin position="12"/>
        <end position="38"/>
    </location>
</feature>
<evidence type="ECO:0000313" key="3">
    <source>
        <dbReference type="Proteomes" id="UP000298416"/>
    </source>
</evidence>
<organism evidence="2">
    <name type="scientific">Salvia splendens</name>
    <name type="common">Scarlet sage</name>
    <dbReference type="NCBI Taxonomy" id="180675"/>
    <lineage>
        <taxon>Eukaryota</taxon>
        <taxon>Viridiplantae</taxon>
        <taxon>Streptophyta</taxon>
        <taxon>Embryophyta</taxon>
        <taxon>Tracheophyta</taxon>
        <taxon>Spermatophyta</taxon>
        <taxon>Magnoliopsida</taxon>
        <taxon>eudicotyledons</taxon>
        <taxon>Gunneridae</taxon>
        <taxon>Pentapetalae</taxon>
        <taxon>asterids</taxon>
        <taxon>lamiids</taxon>
        <taxon>Lamiales</taxon>
        <taxon>Lamiaceae</taxon>
        <taxon>Nepetoideae</taxon>
        <taxon>Mentheae</taxon>
        <taxon>Salviinae</taxon>
        <taxon>Salvia</taxon>
        <taxon>Salvia subgen. Calosphace</taxon>
        <taxon>core Calosphace</taxon>
    </lineage>
</organism>
<dbReference type="EMBL" id="PNBA02001108">
    <property type="protein sequence ID" value="KAG6382368.1"/>
    <property type="molecule type" value="Genomic_DNA"/>
</dbReference>
<comment type="caution">
    <text evidence="2">The sequence shown here is derived from an EMBL/GenBank/DDBJ whole genome shotgun (WGS) entry which is preliminary data.</text>
</comment>
<accession>A0A8X8VU16</accession>
<dbReference type="GO" id="GO:0035673">
    <property type="term" value="F:oligopeptide transmembrane transporter activity"/>
    <property type="evidence" value="ECO:0007669"/>
    <property type="project" value="InterPro"/>
</dbReference>
<gene>
    <name evidence="2" type="ORF">SASPL_157965</name>
</gene>
<protein>
    <submittedName>
        <fullName evidence="2">Uncharacterized protein</fullName>
    </submittedName>
</protein>
<dbReference type="GO" id="GO:0016020">
    <property type="term" value="C:membrane"/>
    <property type="evidence" value="ECO:0007669"/>
    <property type="project" value="UniProtKB-SubCell"/>
</dbReference>
<reference evidence="2" key="1">
    <citation type="submission" date="2018-01" db="EMBL/GenBank/DDBJ databases">
        <authorList>
            <person name="Mao J.F."/>
        </authorList>
    </citation>
    <scope>NUCLEOTIDE SEQUENCE</scope>
    <source>
        <strain evidence="2">Huo1</strain>
        <tissue evidence="2">Leaf</tissue>
    </source>
</reference>
<keyword evidence="3" id="KW-1185">Reference proteome</keyword>
<dbReference type="Proteomes" id="UP000298416">
    <property type="component" value="Unassembled WGS sequence"/>
</dbReference>